<gene>
    <name evidence="3" type="ORF">CPB83DRAFT_692599</name>
</gene>
<dbReference type="AlphaFoldDB" id="A0A9P6E6P9"/>
<evidence type="ECO:0000256" key="2">
    <source>
        <dbReference type="SAM" id="Phobius"/>
    </source>
</evidence>
<evidence type="ECO:0000256" key="1">
    <source>
        <dbReference type="SAM" id="MobiDB-lite"/>
    </source>
</evidence>
<keyword evidence="2" id="KW-0472">Membrane</keyword>
<feature type="transmembrane region" description="Helical" evidence="2">
    <location>
        <begin position="115"/>
        <end position="135"/>
    </location>
</feature>
<feature type="transmembrane region" description="Helical" evidence="2">
    <location>
        <begin position="160"/>
        <end position="191"/>
    </location>
</feature>
<dbReference type="Proteomes" id="UP000807306">
    <property type="component" value="Unassembled WGS sequence"/>
</dbReference>
<reference evidence="3" key="1">
    <citation type="submission" date="2020-11" db="EMBL/GenBank/DDBJ databases">
        <authorList>
            <consortium name="DOE Joint Genome Institute"/>
            <person name="Ahrendt S."/>
            <person name="Riley R."/>
            <person name="Andreopoulos W."/>
            <person name="Labutti K."/>
            <person name="Pangilinan J."/>
            <person name="Ruiz-Duenas F.J."/>
            <person name="Barrasa J.M."/>
            <person name="Sanchez-Garcia M."/>
            <person name="Camarero S."/>
            <person name="Miyauchi S."/>
            <person name="Serrano A."/>
            <person name="Linde D."/>
            <person name="Babiker R."/>
            <person name="Drula E."/>
            <person name="Ayuso-Fernandez I."/>
            <person name="Pacheco R."/>
            <person name="Padilla G."/>
            <person name="Ferreira P."/>
            <person name="Barriuso J."/>
            <person name="Kellner H."/>
            <person name="Castanera R."/>
            <person name="Alfaro M."/>
            <person name="Ramirez L."/>
            <person name="Pisabarro A.G."/>
            <person name="Kuo A."/>
            <person name="Tritt A."/>
            <person name="Lipzen A."/>
            <person name="He G."/>
            <person name="Yan M."/>
            <person name="Ng V."/>
            <person name="Cullen D."/>
            <person name="Martin F."/>
            <person name="Rosso M.-N."/>
            <person name="Henrissat B."/>
            <person name="Hibbett D."/>
            <person name="Martinez A.T."/>
            <person name="Grigoriev I.V."/>
        </authorList>
    </citation>
    <scope>NUCLEOTIDE SEQUENCE</scope>
    <source>
        <strain evidence="3">CBS 506.95</strain>
    </source>
</reference>
<dbReference type="OrthoDB" id="3037750at2759"/>
<organism evidence="3 4">
    <name type="scientific">Crepidotus variabilis</name>
    <dbReference type="NCBI Taxonomy" id="179855"/>
    <lineage>
        <taxon>Eukaryota</taxon>
        <taxon>Fungi</taxon>
        <taxon>Dikarya</taxon>
        <taxon>Basidiomycota</taxon>
        <taxon>Agaricomycotina</taxon>
        <taxon>Agaricomycetes</taxon>
        <taxon>Agaricomycetidae</taxon>
        <taxon>Agaricales</taxon>
        <taxon>Agaricineae</taxon>
        <taxon>Crepidotaceae</taxon>
        <taxon>Crepidotus</taxon>
    </lineage>
</organism>
<sequence>MIYSLFFLGIPNFYIPSISVILDKVQRAEDDIHRLALVEGGGTTKEMILCDLDQSPDPWKVPHGYKDLQKSWHELVDNRTNEWVMLMTLSGMVFAGVVAFTQISGSSANPFMKNALQLSALCALTSIMGGAVYTFKFKAIRRTSMSIEWALDIRKSQGNVFWNTSLVLSLPAVWFVWSLLLCLTCILYYVLAPIPMDPEEYHSTFWHSLNIAGRVFVVGNLCSAVVQAFKVFYTFRRWRYDKLMSRLKEPPDPSSYISERLPSESSHPHFPPVQVDLENASSRRPNPSVPYSFDCTRLAGCRDAYTHGKSFMARVLPVAW</sequence>
<feature type="transmembrane region" description="Helical" evidence="2">
    <location>
        <begin position="211"/>
        <end position="233"/>
    </location>
</feature>
<protein>
    <submittedName>
        <fullName evidence="3">Uncharacterized protein</fullName>
    </submittedName>
</protein>
<name>A0A9P6E6P9_9AGAR</name>
<evidence type="ECO:0000313" key="3">
    <source>
        <dbReference type="EMBL" id="KAF9523374.1"/>
    </source>
</evidence>
<keyword evidence="4" id="KW-1185">Reference proteome</keyword>
<feature type="transmembrane region" description="Helical" evidence="2">
    <location>
        <begin position="83"/>
        <end position="103"/>
    </location>
</feature>
<comment type="caution">
    <text evidence="3">The sequence shown here is derived from an EMBL/GenBank/DDBJ whole genome shotgun (WGS) entry which is preliminary data.</text>
</comment>
<keyword evidence="2" id="KW-1133">Transmembrane helix</keyword>
<feature type="region of interest" description="Disordered" evidence="1">
    <location>
        <begin position="249"/>
        <end position="268"/>
    </location>
</feature>
<dbReference type="EMBL" id="MU157919">
    <property type="protein sequence ID" value="KAF9523374.1"/>
    <property type="molecule type" value="Genomic_DNA"/>
</dbReference>
<accession>A0A9P6E6P9</accession>
<proteinExistence type="predicted"/>
<keyword evidence="2" id="KW-0812">Transmembrane</keyword>
<evidence type="ECO:0000313" key="4">
    <source>
        <dbReference type="Proteomes" id="UP000807306"/>
    </source>
</evidence>